<dbReference type="SUPFAM" id="SSF53697">
    <property type="entry name" value="SIS domain"/>
    <property type="match status" value="1"/>
</dbReference>
<keyword evidence="4" id="KW-1185">Reference proteome</keyword>
<evidence type="ECO:0000259" key="2">
    <source>
        <dbReference type="PROSITE" id="PS51464"/>
    </source>
</evidence>
<comment type="caution">
    <text evidence="3">The sequence shown here is derived from an EMBL/GenBank/DDBJ whole genome shotgun (WGS) entry which is preliminary data.</text>
</comment>
<reference evidence="3 4" key="1">
    <citation type="submission" date="2018-08" db="EMBL/GenBank/DDBJ databases">
        <title>A genome reference for cultivated species of the human gut microbiota.</title>
        <authorList>
            <person name="Zou Y."/>
            <person name="Xue W."/>
            <person name="Luo G."/>
        </authorList>
    </citation>
    <scope>NUCLEOTIDE SEQUENCE [LARGE SCALE GENOMIC DNA]</scope>
    <source>
        <strain evidence="3 4">AF24-29</strain>
    </source>
</reference>
<dbReference type="GO" id="GO:0006002">
    <property type="term" value="P:fructose 6-phosphate metabolic process"/>
    <property type="evidence" value="ECO:0007669"/>
    <property type="project" value="TreeGrafter"/>
</dbReference>
<dbReference type="PANTHER" id="PTHR10937">
    <property type="entry name" value="GLUCOSAMINE--FRUCTOSE-6-PHOSPHATE AMINOTRANSFERASE, ISOMERIZING"/>
    <property type="match status" value="1"/>
</dbReference>
<proteinExistence type="predicted"/>
<sequence>MTEKNWDMYQYILESKPAVRNIVEHQDEIFKEALDYCADGTIEQIYVVGSGTSYHGALACKKLLEDVLKVKVFASYPMQFKDNELILNPHTLVIGISQAGRSSSTIAALDKARSLGLKTIVVTGEAGKPVSDHADVTILLAIGMEYAGPKTKGYIGTMATIMLLGMKLAVRLGRISEEEKMRLTEQMVKTCDNIPEIAEQASQWYLRNKEDLLPCRRMILVGYESCISAMMEGTLKILEAVRYSVVGYEQEEFMHGVYHSIHEDTTMVYLACPGQYFERCLRMRDYFARERHNPNYVITSDASQAEDLHNFVYPFVNDPYFATMEYIVPLQVLARKLSLDLGIDCNVASDPDFHKKMGSYTY</sequence>
<dbReference type="InterPro" id="IPR001347">
    <property type="entry name" value="SIS_dom"/>
</dbReference>
<organism evidence="3 4">
    <name type="scientific">Holdemania filiformis</name>
    <dbReference type="NCBI Taxonomy" id="61171"/>
    <lineage>
        <taxon>Bacteria</taxon>
        <taxon>Bacillati</taxon>
        <taxon>Bacillota</taxon>
        <taxon>Erysipelotrichia</taxon>
        <taxon>Erysipelotrichales</taxon>
        <taxon>Erysipelotrichaceae</taxon>
        <taxon>Holdemania</taxon>
    </lineage>
</organism>
<dbReference type="PROSITE" id="PS51464">
    <property type="entry name" value="SIS"/>
    <property type="match status" value="1"/>
</dbReference>
<dbReference type="Gene3D" id="3.40.50.10490">
    <property type="entry name" value="Glucose-6-phosphate isomerase like protein, domain 1"/>
    <property type="match status" value="2"/>
</dbReference>
<evidence type="ECO:0000313" key="4">
    <source>
        <dbReference type="Proteomes" id="UP000284178"/>
    </source>
</evidence>
<accession>A0A412G383</accession>
<protein>
    <submittedName>
        <fullName evidence="3">SIS domain-containing protein</fullName>
    </submittedName>
</protein>
<dbReference type="EMBL" id="QRUP01000007">
    <property type="protein sequence ID" value="RGR74901.1"/>
    <property type="molecule type" value="Genomic_DNA"/>
</dbReference>
<dbReference type="AlphaFoldDB" id="A0A412G383"/>
<dbReference type="GO" id="GO:0097367">
    <property type="term" value="F:carbohydrate derivative binding"/>
    <property type="evidence" value="ECO:0007669"/>
    <property type="project" value="InterPro"/>
</dbReference>
<dbReference type="GO" id="GO:0004360">
    <property type="term" value="F:glutamine-fructose-6-phosphate transaminase (isomerizing) activity"/>
    <property type="evidence" value="ECO:0007669"/>
    <property type="project" value="TreeGrafter"/>
</dbReference>
<dbReference type="GO" id="GO:0006047">
    <property type="term" value="P:UDP-N-acetylglucosamine metabolic process"/>
    <property type="evidence" value="ECO:0007669"/>
    <property type="project" value="TreeGrafter"/>
</dbReference>
<gene>
    <name evidence="3" type="ORF">DWY25_07380</name>
</gene>
<dbReference type="InterPro" id="IPR046348">
    <property type="entry name" value="SIS_dom_sf"/>
</dbReference>
<dbReference type="GO" id="GO:0006487">
    <property type="term" value="P:protein N-linked glycosylation"/>
    <property type="evidence" value="ECO:0007669"/>
    <property type="project" value="TreeGrafter"/>
</dbReference>
<evidence type="ECO:0000313" key="3">
    <source>
        <dbReference type="EMBL" id="RGR74901.1"/>
    </source>
</evidence>
<dbReference type="GeneID" id="83015226"/>
<feature type="domain" description="SIS" evidence="2">
    <location>
        <begin position="33"/>
        <end position="178"/>
    </location>
</feature>
<dbReference type="RefSeq" id="WP_117894696.1">
    <property type="nucleotide sequence ID" value="NZ_CABJCV010000007.1"/>
</dbReference>
<dbReference type="Proteomes" id="UP000284178">
    <property type="component" value="Unassembled WGS sequence"/>
</dbReference>
<dbReference type="InterPro" id="IPR035466">
    <property type="entry name" value="GlmS/AgaS_SIS"/>
</dbReference>
<name>A0A412G383_9FIRM</name>
<evidence type="ECO:0000256" key="1">
    <source>
        <dbReference type="ARBA" id="ARBA00022737"/>
    </source>
</evidence>
<dbReference type="PANTHER" id="PTHR10937:SF17">
    <property type="entry name" value="GLUCOSAMINE-FRUCTOSE-6-PHOSPHATE AMINOTRANSFERASE"/>
    <property type="match status" value="1"/>
</dbReference>
<dbReference type="Pfam" id="PF01380">
    <property type="entry name" value="SIS"/>
    <property type="match status" value="1"/>
</dbReference>
<keyword evidence="1" id="KW-0677">Repeat</keyword>
<dbReference type="CDD" id="cd05008">
    <property type="entry name" value="SIS_GlmS_GlmD_1"/>
    <property type="match status" value="1"/>
</dbReference>